<dbReference type="InterPro" id="IPR036390">
    <property type="entry name" value="WH_DNA-bd_sf"/>
</dbReference>
<keyword evidence="1" id="KW-0805">Transcription regulation</keyword>
<dbReference type="CDD" id="cd07377">
    <property type="entry name" value="WHTH_GntR"/>
    <property type="match status" value="1"/>
</dbReference>
<dbReference type="SUPFAM" id="SSF48008">
    <property type="entry name" value="GntR ligand-binding domain-like"/>
    <property type="match status" value="1"/>
</dbReference>
<dbReference type="InterPro" id="IPR008920">
    <property type="entry name" value="TF_FadR/GntR_C"/>
</dbReference>
<dbReference type="Gene3D" id="1.20.120.530">
    <property type="entry name" value="GntR ligand-binding domain-like"/>
    <property type="match status" value="1"/>
</dbReference>
<dbReference type="InterPro" id="IPR011711">
    <property type="entry name" value="GntR_C"/>
</dbReference>
<evidence type="ECO:0000313" key="6">
    <source>
        <dbReference type="Proteomes" id="UP001595377"/>
    </source>
</evidence>
<name>A0ABV7DGT6_9HYPH</name>
<reference evidence="6" key="1">
    <citation type="journal article" date="2019" name="Int. J. Syst. Evol. Microbiol.">
        <title>The Global Catalogue of Microorganisms (GCM) 10K type strain sequencing project: providing services to taxonomists for standard genome sequencing and annotation.</title>
        <authorList>
            <consortium name="The Broad Institute Genomics Platform"/>
            <consortium name="The Broad Institute Genome Sequencing Center for Infectious Disease"/>
            <person name="Wu L."/>
            <person name="Ma J."/>
        </authorList>
    </citation>
    <scope>NUCLEOTIDE SEQUENCE [LARGE SCALE GENOMIC DNA]</scope>
    <source>
        <strain evidence="6">KCTC 52677</strain>
    </source>
</reference>
<dbReference type="Pfam" id="PF00392">
    <property type="entry name" value="GntR"/>
    <property type="match status" value="1"/>
</dbReference>
<proteinExistence type="predicted"/>
<evidence type="ECO:0000259" key="4">
    <source>
        <dbReference type="PROSITE" id="PS50949"/>
    </source>
</evidence>
<dbReference type="PANTHER" id="PTHR43537">
    <property type="entry name" value="TRANSCRIPTIONAL REGULATOR, GNTR FAMILY"/>
    <property type="match status" value="1"/>
</dbReference>
<feature type="domain" description="HTH gntR-type" evidence="4">
    <location>
        <begin position="8"/>
        <end position="75"/>
    </location>
</feature>
<dbReference type="SMART" id="SM00345">
    <property type="entry name" value="HTH_GNTR"/>
    <property type="match status" value="1"/>
</dbReference>
<dbReference type="InterPro" id="IPR000524">
    <property type="entry name" value="Tscrpt_reg_HTH_GntR"/>
</dbReference>
<keyword evidence="3" id="KW-0804">Transcription</keyword>
<dbReference type="RefSeq" id="WP_257313639.1">
    <property type="nucleotide sequence ID" value="NZ_JANFDG010000004.1"/>
</dbReference>
<dbReference type="InterPro" id="IPR036388">
    <property type="entry name" value="WH-like_DNA-bd_sf"/>
</dbReference>
<evidence type="ECO:0000256" key="1">
    <source>
        <dbReference type="ARBA" id="ARBA00023015"/>
    </source>
</evidence>
<keyword evidence="6" id="KW-1185">Reference proteome</keyword>
<protein>
    <submittedName>
        <fullName evidence="5">GntR family transcriptional regulator</fullName>
    </submittedName>
</protein>
<sequence>MTARDGGRPLSERVAGEIRDGLIAGRFAPGERLSEHEVAARYGISRNTLREVFRLLTSQGLLAHIPNRGVFVASPDAAAVLDIYRARRVIQRGAVEAAVPGHPAFSRMAALVADGEEGQARGDWQRVGTANMAFHRAMVELCDSPRLSACFDLILAELRLVFGRLEDTAHLHAPYVALNAALLVRLQAGDRAAALAGLDAYLTRSERSVLAALQRGKAAERS</sequence>
<dbReference type="EMBL" id="JBHRSP010000017">
    <property type="protein sequence ID" value="MFC3073698.1"/>
    <property type="molecule type" value="Genomic_DNA"/>
</dbReference>
<comment type="caution">
    <text evidence="5">The sequence shown here is derived from an EMBL/GenBank/DDBJ whole genome shotgun (WGS) entry which is preliminary data.</text>
</comment>
<dbReference type="PANTHER" id="PTHR43537:SF45">
    <property type="entry name" value="GNTR FAMILY REGULATORY PROTEIN"/>
    <property type="match status" value="1"/>
</dbReference>
<dbReference type="Gene3D" id="1.10.10.10">
    <property type="entry name" value="Winged helix-like DNA-binding domain superfamily/Winged helix DNA-binding domain"/>
    <property type="match status" value="1"/>
</dbReference>
<evidence type="ECO:0000313" key="5">
    <source>
        <dbReference type="EMBL" id="MFC3073698.1"/>
    </source>
</evidence>
<dbReference type="Pfam" id="PF07729">
    <property type="entry name" value="FCD"/>
    <property type="match status" value="1"/>
</dbReference>
<evidence type="ECO:0000256" key="2">
    <source>
        <dbReference type="ARBA" id="ARBA00023125"/>
    </source>
</evidence>
<dbReference type="Proteomes" id="UP001595377">
    <property type="component" value="Unassembled WGS sequence"/>
</dbReference>
<dbReference type="SMART" id="SM00895">
    <property type="entry name" value="FCD"/>
    <property type="match status" value="1"/>
</dbReference>
<evidence type="ECO:0000256" key="3">
    <source>
        <dbReference type="ARBA" id="ARBA00023163"/>
    </source>
</evidence>
<dbReference type="PRINTS" id="PR00035">
    <property type="entry name" value="HTHGNTR"/>
</dbReference>
<organism evidence="5 6">
    <name type="scientific">Shinella pollutisoli</name>
    <dbReference type="NCBI Taxonomy" id="2250594"/>
    <lineage>
        <taxon>Bacteria</taxon>
        <taxon>Pseudomonadati</taxon>
        <taxon>Pseudomonadota</taxon>
        <taxon>Alphaproteobacteria</taxon>
        <taxon>Hyphomicrobiales</taxon>
        <taxon>Rhizobiaceae</taxon>
        <taxon>Shinella</taxon>
    </lineage>
</organism>
<dbReference type="PROSITE" id="PS50949">
    <property type="entry name" value="HTH_GNTR"/>
    <property type="match status" value="1"/>
</dbReference>
<gene>
    <name evidence="5" type="ORF">ACFOHH_11355</name>
</gene>
<dbReference type="SUPFAM" id="SSF46785">
    <property type="entry name" value="Winged helix' DNA-binding domain"/>
    <property type="match status" value="1"/>
</dbReference>
<accession>A0ABV7DGT6</accession>
<keyword evidence="2" id="KW-0238">DNA-binding</keyword>